<evidence type="ECO:0000313" key="5">
    <source>
        <dbReference type="EMBL" id="ORZ40877.1"/>
    </source>
</evidence>
<dbReference type="EMBL" id="MCFL01000002">
    <property type="protein sequence ID" value="ORZ40877.1"/>
    <property type="molecule type" value="Genomic_DNA"/>
</dbReference>
<organism evidence="5 6">
    <name type="scientific">Catenaria anguillulae PL171</name>
    <dbReference type="NCBI Taxonomy" id="765915"/>
    <lineage>
        <taxon>Eukaryota</taxon>
        <taxon>Fungi</taxon>
        <taxon>Fungi incertae sedis</taxon>
        <taxon>Blastocladiomycota</taxon>
        <taxon>Blastocladiomycetes</taxon>
        <taxon>Blastocladiales</taxon>
        <taxon>Catenariaceae</taxon>
        <taxon>Catenaria</taxon>
    </lineage>
</organism>
<dbReference type="InterPro" id="IPR037141">
    <property type="entry name" value="NDT80_DNA-bd_dom_sf"/>
</dbReference>
<feature type="compositionally biased region" description="Polar residues" evidence="3">
    <location>
        <begin position="320"/>
        <end position="335"/>
    </location>
</feature>
<keyword evidence="6" id="KW-1185">Reference proteome</keyword>
<feature type="DNA-binding region" description="NDT80" evidence="2">
    <location>
        <begin position="316"/>
        <end position="619"/>
    </location>
</feature>
<feature type="region of interest" description="Disordered" evidence="3">
    <location>
        <begin position="283"/>
        <end position="365"/>
    </location>
</feature>
<dbReference type="AlphaFoldDB" id="A0A1Y2I1Y2"/>
<dbReference type="GO" id="GO:0000228">
    <property type="term" value="C:nuclear chromosome"/>
    <property type="evidence" value="ECO:0007669"/>
    <property type="project" value="TreeGrafter"/>
</dbReference>
<dbReference type="Gene3D" id="2.60.40.1390">
    <property type="entry name" value="NDT80 DNA-binding domain"/>
    <property type="match status" value="1"/>
</dbReference>
<feature type="compositionally biased region" description="Polar residues" evidence="3">
    <location>
        <begin position="775"/>
        <end position="787"/>
    </location>
</feature>
<comment type="caution">
    <text evidence="5">The sequence shown here is derived from an EMBL/GenBank/DDBJ whole genome shotgun (WGS) entry which is preliminary data.</text>
</comment>
<feature type="compositionally biased region" description="Acidic residues" evidence="3">
    <location>
        <begin position="635"/>
        <end position="646"/>
    </location>
</feature>
<gene>
    <name evidence="5" type="ORF">BCR44DRAFT_34782</name>
</gene>
<dbReference type="PANTHER" id="PTHR35144:SF2">
    <property type="entry name" value="MEIOSIS-SPECIFIC TRANSCRIPTION FACTOR NDT80"/>
    <property type="match status" value="1"/>
</dbReference>
<feature type="domain" description="NDT80" evidence="4">
    <location>
        <begin position="316"/>
        <end position="619"/>
    </location>
</feature>
<sequence>MFSHSLAAARPEAVPQATLDSAIPMVDSALAMSYGTPSQNRHGDQTGPHPDCPDTRAPWDPFVFDSRPPLANYPTTSNGNGGGGHHSQQQQQQQPYPIHHPQLYPQHQEGQYHHYLHCSQPGPYHHHSRAAYHAVAPSASSDYTLHPSHNRPSFDGAATRPPSLPSPASSLLMYPGTASLQYAQGQAPPHHHHDPYDPAKQFPQQPFHAPDLWIPPHPGQQYIQEQHLQQPLHYTSIPPVEQHGLLAEFQCPNTSAQAPSYGSFHAAVEHQPQHHAIPVDYRTNQQDAETSRKPNGWTLGPTLSSSPLTVGEAALPPSTPSADSAWTPNSPDDGNSSTVATGTSRASRTRRKWERLPNGGGPGFETRQILRVLSLDHQTEFQVQVHGRMNKGFHRSEESSEIICYKRNYSKITSCFTAIPIGANNSTSNTPATATSLPTAVPKARRTGSAQGLEQGLDLPCLIDPTGNGHWLECREFLILPVAICDTTSTFVKLNQRDTKRDNGPSVEVAMKSCPPNGKLDPRTKHDLARMAQWERVQFSRSTPKGRARAASSRARLNENGSFHVELRLIARCTRATVTGGKEADSVGSMGEEQYVVAVAKSEPVVVRGRCPKYYEQDRHAARTTASTRNSGPGDGDEDGSVEADESGSHASLASASNPRAAEATTSTREYLGRFRSTTSRISRRKQPAASRASVGQQQQGETRSGASESCTVRLEDNHAHVGTWLPPSSIPGGRSPTQESQQPQPAPMLVAGDSEDRHVMPPELSAMLDFPDAHQTSLPPQLQHQHTAAAPVYSVDAHRQ</sequence>
<feature type="region of interest" description="Disordered" evidence="3">
    <location>
        <begin position="499"/>
        <end position="523"/>
    </location>
</feature>
<dbReference type="GO" id="GO:0051321">
    <property type="term" value="P:meiotic cell cycle"/>
    <property type="evidence" value="ECO:0007669"/>
    <property type="project" value="TreeGrafter"/>
</dbReference>
<keyword evidence="1 2" id="KW-0238">DNA-binding</keyword>
<dbReference type="PROSITE" id="PS51517">
    <property type="entry name" value="NDT80"/>
    <property type="match status" value="1"/>
</dbReference>
<dbReference type="Pfam" id="PF05224">
    <property type="entry name" value="NDT80_PhoG"/>
    <property type="match status" value="1"/>
</dbReference>
<evidence type="ECO:0000256" key="3">
    <source>
        <dbReference type="SAM" id="MobiDB-lite"/>
    </source>
</evidence>
<evidence type="ECO:0000313" key="6">
    <source>
        <dbReference type="Proteomes" id="UP000193411"/>
    </source>
</evidence>
<dbReference type="GO" id="GO:0003677">
    <property type="term" value="F:DNA binding"/>
    <property type="evidence" value="ECO:0007669"/>
    <property type="project" value="UniProtKB-KW"/>
</dbReference>
<dbReference type="InterPro" id="IPR052605">
    <property type="entry name" value="Fungal_trans_regulator"/>
</dbReference>
<name>A0A1Y2I1Y2_9FUNG</name>
<evidence type="ECO:0000259" key="4">
    <source>
        <dbReference type="PROSITE" id="PS51517"/>
    </source>
</evidence>
<dbReference type="InterPro" id="IPR008967">
    <property type="entry name" value="p53-like_TF_DNA-bd_sf"/>
</dbReference>
<feature type="compositionally biased region" description="Polar residues" evidence="3">
    <location>
        <begin position="649"/>
        <end position="669"/>
    </location>
</feature>
<feature type="region of interest" description="Disordered" evidence="3">
    <location>
        <begin position="617"/>
        <end position="753"/>
    </location>
</feature>
<dbReference type="Proteomes" id="UP000193411">
    <property type="component" value="Unassembled WGS sequence"/>
</dbReference>
<dbReference type="PANTHER" id="PTHR35144">
    <property type="entry name" value="MEIOSIS-SPECIFIC TRANSCRIPTION FACTOR NDT80"/>
    <property type="match status" value="1"/>
</dbReference>
<feature type="compositionally biased region" description="Low complexity" evidence="3">
    <location>
        <begin position="336"/>
        <end position="346"/>
    </location>
</feature>
<dbReference type="InterPro" id="IPR024061">
    <property type="entry name" value="NDT80_DNA-bd_dom"/>
</dbReference>
<protein>
    <recommendedName>
        <fullName evidence="4">NDT80 domain-containing protein</fullName>
    </recommendedName>
</protein>
<evidence type="ECO:0000256" key="2">
    <source>
        <dbReference type="PROSITE-ProRule" id="PRU00850"/>
    </source>
</evidence>
<feature type="compositionally biased region" description="Polar residues" evidence="3">
    <location>
        <begin position="694"/>
        <end position="711"/>
    </location>
</feature>
<dbReference type="GO" id="GO:0045944">
    <property type="term" value="P:positive regulation of transcription by RNA polymerase II"/>
    <property type="evidence" value="ECO:0007669"/>
    <property type="project" value="TreeGrafter"/>
</dbReference>
<evidence type="ECO:0000256" key="1">
    <source>
        <dbReference type="ARBA" id="ARBA00023125"/>
    </source>
</evidence>
<dbReference type="GO" id="GO:0003700">
    <property type="term" value="F:DNA-binding transcription factor activity"/>
    <property type="evidence" value="ECO:0007669"/>
    <property type="project" value="UniProtKB-UniRule"/>
</dbReference>
<dbReference type="SUPFAM" id="SSF49417">
    <property type="entry name" value="p53-like transcription factors"/>
    <property type="match status" value="1"/>
</dbReference>
<reference evidence="5 6" key="1">
    <citation type="submission" date="2016-07" db="EMBL/GenBank/DDBJ databases">
        <title>Pervasive Adenine N6-methylation of Active Genes in Fungi.</title>
        <authorList>
            <consortium name="DOE Joint Genome Institute"/>
            <person name="Mondo S.J."/>
            <person name="Dannebaum R.O."/>
            <person name="Kuo R.C."/>
            <person name="Labutti K."/>
            <person name="Haridas S."/>
            <person name="Kuo A."/>
            <person name="Salamov A."/>
            <person name="Ahrendt S.R."/>
            <person name="Lipzen A."/>
            <person name="Sullivan W."/>
            <person name="Andreopoulos W.B."/>
            <person name="Clum A."/>
            <person name="Lindquist E."/>
            <person name="Daum C."/>
            <person name="Ramamoorthy G.K."/>
            <person name="Gryganskyi A."/>
            <person name="Culley D."/>
            <person name="Magnuson J.K."/>
            <person name="James T.Y."/>
            <person name="O'Malley M.A."/>
            <person name="Stajich J.E."/>
            <person name="Spatafora J.W."/>
            <person name="Visel A."/>
            <person name="Grigoriev I.V."/>
        </authorList>
    </citation>
    <scope>NUCLEOTIDE SEQUENCE [LARGE SCALE GENOMIC DNA]</scope>
    <source>
        <strain evidence="5 6">PL171</strain>
    </source>
</reference>
<feature type="region of interest" description="Disordered" evidence="3">
    <location>
        <begin position="141"/>
        <end position="171"/>
    </location>
</feature>
<accession>A0A1Y2I1Y2</accession>
<proteinExistence type="predicted"/>
<feature type="region of interest" description="Disordered" evidence="3">
    <location>
        <begin position="774"/>
        <end position="801"/>
    </location>
</feature>
<feature type="region of interest" description="Disordered" evidence="3">
    <location>
        <begin position="33"/>
        <end position="94"/>
    </location>
</feature>